<evidence type="ECO:0000256" key="5">
    <source>
        <dbReference type="ARBA" id="ARBA00022982"/>
    </source>
</evidence>
<sequence>MAKYVFVDQDTCIACGSCGACAPEIFDYNDEGLAYVILDENQGIEEVPEELYDDLEDAAEGCPTESIKVRTAPLSAGKEKEPSF</sequence>
<evidence type="ECO:0000256" key="7">
    <source>
        <dbReference type="ARBA" id="ARBA00023014"/>
    </source>
</evidence>
<dbReference type="EMBL" id="JAUSTR010000009">
    <property type="protein sequence ID" value="MDQ0162996.1"/>
    <property type="molecule type" value="Genomic_DNA"/>
</dbReference>
<keyword evidence="5 8" id="KW-0249">Electron transport</keyword>
<dbReference type="Pfam" id="PF13370">
    <property type="entry name" value="Fer4_13"/>
    <property type="match status" value="1"/>
</dbReference>
<keyword evidence="2 8" id="KW-0813">Transport</keyword>
<evidence type="ECO:0000256" key="4">
    <source>
        <dbReference type="ARBA" id="ARBA00022723"/>
    </source>
</evidence>
<organism evidence="10 11">
    <name type="scientific">Aeribacillus alveayuensis</name>
    <dbReference type="NCBI Taxonomy" id="279215"/>
    <lineage>
        <taxon>Bacteria</taxon>
        <taxon>Bacillati</taxon>
        <taxon>Bacillota</taxon>
        <taxon>Bacilli</taxon>
        <taxon>Bacillales</taxon>
        <taxon>Bacillaceae</taxon>
        <taxon>Aeribacillus</taxon>
    </lineage>
</organism>
<name>A0ABT9VPT5_9BACI</name>
<gene>
    <name evidence="10" type="ORF">J2S06_002073</name>
</gene>
<dbReference type="InterPro" id="IPR052395">
    <property type="entry name" value="ET_Ferredoxin"/>
</dbReference>
<evidence type="ECO:0000256" key="1">
    <source>
        <dbReference type="ARBA" id="ARBA00001966"/>
    </source>
</evidence>
<evidence type="ECO:0000256" key="3">
    <source>
        <dbReference type="ARBA" id="ARBA00022485"/>
    </source>
</evidence>
<keyword evidence="4 8" id="KW-0479">Metal-binding</keyword>
<dbReference type="Gene3D" id="3.30.70.20">
    <property type="match status" value="1"/>
</dbReference>
<evidence type="ECO:0000313" key="10">
    <source>
        <dbReference type="EMBL" id="MDQ0162996.1"/>
    </source>
</evidence>
<keyword evidence="11" id="KW-1185">Reference proteome</keyword>
<dbReference type="PANTHER" id="PTHR39163">
    <property type="entry name" value="FERREDOXIN"/>
    <property type="match status" value="1"/>
</dbReference>
<proteinExistence type="predicted"/>
<dbReference type="PROSITE" id="PS51379">
    <property type="entry name" value="4FE4S_FER_2"/>
    <property type="match status" value="1"/>
</dbReference>
<evidence type="ECO:0000256" key="8">
    <source>
        <dbReference type="RuleBase" id="RU368020"/>
    </source>
</evidence>
<keyword evidence="6 8" id="KW-0408">Iron</keyword>
<accession>A0ABT9VPT5</accession>
<dbReference type="PANTHER" id="PTHR39163:SF1">
    <property type="entry name" value="FERREDOXIN"/>
    <property type="match status" value="1"/>
</dbReference>
<evidence type="ECO:0000313" key="11">
    <source>
        <dbReference type="Proteomes" id="UP001225646"/>
    </source>
</evidence>
<dbReference type="InterPro" id="IPR001080">
    <property type="entry name" value="3Fe4S_ferredoxin"/>
</dbReference>
<evidence type="ECO:0000259" key="9">
    <source>
        <dbReference type="PROSITE" id="PS51379"/>
    </source>
</evidence>
<reference evidence="10 11" key="1">
    <citation type="submission" date="2023-07" db="EMBL/GenBank/DDBJ databases">
        <title>Genomic Encyclopedia of Type Strains, Phase IV (KMG-IV): sequencing the most valuable type-strain genomes for metagenomic binning, comparative biology and taxonomic classification.</title>
        <authorList>
            <person name="Goeker M."/>
        </authorList>
    </citation>
    <scope>NUCLEOTIDE SEQUENCE [LARGE SCALE GENOMIC DNA]</scope>
    <source>
        <strain evidence="10 11">DSM 19092</strain>
    </source>
</reference>
<dbReference type="PRINTS" id="PR00352">
    <property type="entry name" value="3FE4SFRDOXIN"/>
</dbReference>
<comment type="caution">
    <text evidence="10">The sequence shown here is derived from an EMBL/GenBank/DDBJ whole genome shotgun (WGS) entry which is preliminary data.</text>
</comment>
<comment type="function">
    <text evidence="8">Ferredoxins are iron-sulfur proteins that transfer electrons in a wide variety of metabolic reactions.</text>
</comment>
<evidence type="ECO:0000256" key="2">
    <source>
        <dbReference type="ARBA" id="ARBA00022448"/>
    </source>
</evidence>
<feature type="domain" description="4Fe-4S ferredoxin-type" evidence="9">
    <location>
        <begin position="3"/>
        <end position="31"/>
    </location>
</feature>
<comment type="cofactor">
    <cofactor evidence="1">
        <name>[4Fe-4S] cluster</name>
        <dbReference type="ChEBI" id="CHEBI:49883"/>
    </cofactor>
</comment>
<keyword evidence="3" id="KW-0004">4Fe-4S</keyword>
<dbReference type="Proteomes" id="UP001225646">
    <property type="component" value="Unassembled WGS sequence"/>
</dbReference>
<protein>
    <recommendedName>
        <fullName evidence="8">Ferredoxin</fullName>
    </recommendedName>
</protein>
<dbReference type="SUPFAM" id="SSF54862">
    <property type="entry name" value="4Fe-4S ferredoxins"/>
    <property type="match status" value="1"/>
</dbReference>
<evidence type="ECO:0000256" key="6">
    <source>
        <dbReference type="ARBA" id="ARBA00023004"/>
    </source>
</evidence>
<keyword evidence="7 8" id="KW-0411">Iron-sulfur</keyword>
<dbReference type="InterPro" id="IPR017896">
    <property type="entry name" value="4Fe4S_Fe-S-bd"/>
</dbReference>
<dbReference type="RefSeq" id="WP_044747453.1">
    <property type="nucleotide sequence ID" value="NZ_JAUSTR010000009.1"/>
</dbReference>